<sequence>MMASLALIMRVSREMRLLTAANGRDFPMQTYRRKEKKLSGSRVDCRDCGEREGSASGEGPLDFCGEPYASSDTSDTRKKKGKVIMTKEVPTRRDQVTSAGTRVRVPLEKPAKVLAVSSNIEEDPVALEKIAEKIVENVVGETTAPQ</sequence>
<evidence type="ECO:0000256" key="1">
    <source>
        <dbReference type="SAM" id="MobiDB-lite"/>
    </source>
</evidence>
<dbReference type="AlphaFoldDB" id="A0A176VQD4"/>
<dbReference type="EMBL" id="LVLJ01003172">
    <property type="protein sequence ID" value="OAE22512.1"/>
    <property type="molecule type" value="Genomic_DNA"/>
</dbReference>
<accession>A0A176VQD4</accession>
<proteinExistence type="predicted"/>
<protein>
    <submittedName>
        <fullName evidence="2">Uncharacterized protein</fullName>
    </submittedName>
</protein>
<feature type="compositionally biased region" description="Basic and acidic residues" evidence="1">
    <location>
        <begin position="43"/>
        <end position="53"/>
    </location>
</feature>
<feature type="region of interest" description="Disordered" evidence="1">
    <location>
        <begin position="37"/>
        <end position="82"/>
    </location>
</feature>
<evidence type="ECO:0000313" key="3">
    <source>
        <dbReference type="Proteomes" id="UP000077202"/>
    </source>
</evidence>
<dbReference type="Proteomes" id="UP000077202">
    <property type="component" value="Unassembled WGS sequence"/>
</dbReference>
<comment type="caution">
    <text evidence="2">The sequence shown here is derived from an EMBL/GenBank/DDBJ whole genome shotgun (WGS) entry which is preliminary data.</text>
</comment>
<evidence type="ECO:0000313" key="2">
    <source>
        <dbReference type="EMBL" id="OAE22512.1"/>
    </source>
</evidence>
<reference evidence="2" key="1">
    <citation type="submission" date="2016-03" db="EMBL/GenBank/DDBJ databases">
        <title>Mechanisms controlling the formation of the plant cell surface in tip-growing cells are functionally conserved among land plants.</title>
        <authorList>
            <person name="Honkanen S."/>
            <person name="Jones V.A."/>
            <person name="Morieri G."/>
            <person name="Champion C."/>
            <person name="Hetherington A.J."/>
            <person name="Kelly S."/>
            <person name="Saint-Marcoux D."/>
            <person name="Proust H."/>
            <person name="Prescott H."/>
            <person name="Dolan L."/>
        </authorList>
    </citation>
    <scope>NUCLEOTIDE SEQUENCE [LARGE SCALE GENOMIC DNA]</scope>
    <source>
        <tissue evidence="2">Whole gametophyte</tissue>
    </source>
</reference>
<keyword evidence="3" id="KW-1185">Reference proteome</keyword>
<gene>
    <name evidence="2" type="ORF">AXG93_4855s1050</name>
</gene>
<organism evidence="2 3">
    <name type="scientific">Marchantia polymorpha subsp. ruderalis</name>
    <dbReference type="NCBI Taxonomy" id="1480154"/>
    <lineage>
        <taxon>Eukaryota</taxon>
        <taxon>Viridiplantae</taxon>
        <taxon>Streptophyta</taxon>
        <taxon>Embryophyta</taxon>
        <taxon>Marchantiophyta</taxon>
        <taxon>Marchantiopsida</taxon>
        <taxon>Marchantiidae</taxon>
        <taxon>Marchantiales</taxon>
        <taxon>Marchantiaceae</taxon>
        <taxon>Marchantia</taxon>
    </lineage>
</organism>
<name>A0A176VQD4_MARPO</name>